<gene>
    <name evidence="1" type="ORF">SAMN05421677_11563</name>
</gene>
<accession>A0A1H0RIE8</accession>
<dbReference type="Proteomes" id="UP000198860">
    <property type="component" value="Unassembled WGS sequence"/>
</dbReference>
<dbReference type="RefSeq" id="WP_089653421.1">
    <property type="nucleotide sequence ID" value="NZ_FNIZ01000015.1"/>
</dbReference>
<dbReference type="OrthoDB" id="2360619at2"/>
<reference evidence="2" key="1">
    <citation type="submission" date="2016-10" db="EMBL/GenBank/DDBJ databases">
        <authorList>
            <person name="Varghese N."/>
            <person name="Submissions S."/>
        </authorList>
    </citation>
    <scope>NUCLEOTIDE SEQUENCE [LARGE SCALE GENOMIC DNA]</scope>
    <source>
        <strain evidence="2">CGMCC 1.3703</strain>
    </source>
</reference>
<name>A0A1H0RIE8_HALAD</name>
<dbReference type="STRING" id="240303.SAMN05421677_11563"/>
<keyword evidence="2" id="KW-1185">Reference proteome</keyword>
<organism evidence="1 2">
    <name type="scientific">Halobacillus aidingensis</name>
    <dbReference type="NCBI Taxonomy" id="240303"/>
    <lineage>
        <taxon>Bacteria</taxon>
        <taxon>Bacillati</taxon>
        <taxon>Bacillota</taxon>
        <taxon>Bacilli</taxon>
        <taxon>Bacillales</taxon>
        <taxon>Bacillaceae</taxon>
        <taxon>Halobacillus</taxon>
    </lineage>
</organism>
<dbReference type="AlphaFoldDB" id="A0A1H0RIE8"/>
<proteinExistence type="predicted"/>
<sequence>MLTFEEKLNIIEEFPELEKKEISLGRVNFHYEESVYDKKVVVYRLHPNGNGFVYAGEMDDYATDDKGMVNIKEMSADELRTLIREAIESLSLSPAEKNPVMEEWLNDNDQSLVLMREEDGFHVYAEEQLEGTFNSYEEAVNFLEQEGFSRL</sequence>
<dbReference type="EMBL" id="FNIZ01000015">
    <property type="protein sequence ID" value="SDP29342.1"/>
    <property type="molecule type" value="Genomic_DNA"/>
</dbReference>
<evidence type="ECO:0000313" key="1">
    <source>
        <dbReference type="EMBL" id="SDP29342.1"/>
    </source>
</evidence>
<evidence type="ECO:0000313" key="2">
    <source>
        <dbReference type="Proteomes" id="UP000198860"/>
    </source>
</evidence>
<protein>
    <submittedName>
        <fullName evidence="1">Uncharacterized protein</fullName>
    </submittedName>
</protein>